<protein>
    <submittedName>
        <fullName evidence="1">Uncharacterized protein</fullName>
    </submittedName>
</protein>
<evidence type="ECO:0000313" key="1">
    <source>
        <dbReference type="EMBL" id="SNZ10037.1"/>
    </source>
</evidence>
<sequence>MILINLLDGQSIEVTNETVLVGIDNAPRENNEEFYLSIKYVGTLEGDTNGSPSALNTGDHLGITGFILSHDAFALGEGKNETIYLRSAVKSISVV</sequence>
<gene>
    <name evidence="1" type="ORF">SAMN05421503_1492</name>
</gene>
<keyword evidence="2" id="KW-1185">Reference proteome</keyword>
<evidence type="ECO:0000313" key="2">
    <source>
        <dbReference type="Proteomes" id="UP000219356"/>
    </source>
</evidence>
<name>A0A285NM49_9BACI</name>
<dbReference type="OrthoDB" id="2922632at2"/>
<dbReference type="AlphaFoldDB" id="A0A285NM49"/>
<proteinExistence type="predicted"/>
<dbReference type="RefSeq" id="WP_097040785.1">
    <property type="nucleotide sequence ID" value="NZ_OBEK01000002.1"/>
</dbReference>
<reference evidence="2" key="1">
    <citation type="submission" date="2017-09" db="EMBL/GenBank/DDBJ databases">
        <authorList>
            <person name="Varghese N."/>
            <person name="Submissions S."/>
        </authorList>
    </citation>
    <scope>NUCLEOTIDE SEQUENCE [LARGE SCALE GENOMIC DNA]</scope>
    <source>
        <strain evidence="2">CGMCC 1.8913</strain>
    </source>
</reference>
<accession>A0A285NM49</accession>
<dbReference type="EMBL" id="OBEK01000002">
    <property type="protein sequence ID" value="SNZ10037.1"/>
    <property type="molecule type" value="Genomic_DNA"/>
</dbReference>
<organism evidence="1 2">
    <name type="scientific">Terribacillus aidingensis</name>
    <dbReference type="NCBI Taxonomy" id="586416"/>
    <lineage>
        <taxon>Bacteria</taxon>
        <taxon>Bacillati</taxon>
        <taxon>Bacillota</taxon>
        <taxon>Bacilli</taxon>
        <taxon>Bacillales</taxon>
        <taxon>Bacillaceae</taxon>
        <taxon>Terribacillus</taxon>
    </lineage>
</organism>
<dbReference type="Proteomes" id="UP000219356">
    <property type="component" value="Unassembled WGS sequence"/>
</dbReference>